<evidence type="ECO:0000256" key="3">
    <source>
        <dbReference type="ARBA" id="ARBA00022737"/>
    </source>
</evidence>
<name>A0A8K0K9D7_LADFU</name>
<keyword evidence="4" id="KW-0539">Nucleus</keyword>
<dbReference type="PROSITE" id="PS50294">
    <property type="entry name" value="WD_REPEATS_REGION"/>
    <property type="match status" value="6"/>
</dbReference>
<organism evidence="7 8">
    <name type="scientific">Ladona fulva</name>
    <name type="common">Scarce chaser dragonfly</name>
    <name type="synonym">Libellula fulva</name>
    <dbReference type="NCBI Taxonomy" id="123851"/>
    <lineage>
        <taxon>Eukaryota</taxon>
        <taxon>Metazoa</taxon>
        <taxon>Ecdysozoa</taxon>
        <taxon>Arthropoda</taxon>
        <taxon>Hexapoda</taxon>
        <taxon>Insecta</taxon>
        <taxon>Pterygota</taxon>
        <taxon>Palaeoptera</taxon>
        <taxon>Odonata</taxon>
        <taxon>Epiprocta</taxon>
        <taxon>Anisoptera</taxon>
        <taxon>Libelluloidea</taxon>
        <taxon>Libellulidae</taxon>
        <taxon>Ladona</taxon>
    </lineage>
</organism>
<dbReference type="Proteomes" id="UP000792457">
    <property type="component" value="Unassembled WGS sequence"/>
</dbReference>
<dbReference type="InterPro" id="IPR001632">
    <property type="entry name" value="WD40_G-protein_beta-like"/>
</dbReference>
<gene>
    <name evidence="7" type="ORF">J437_LFUL010587</name>
</gene>
<dbReference type="CDD" id="cd00200">
    <property type="entry name" value="WD40"/>
    <property type="match status" value="1"/>
</dbReference>
<reference evidence="7" key="2">
    <citation type="submission" date="2017-10" db="EMBL/GenBank/DDBJ databases">
        <title>Ladona fulva Genome sequencing and assembly.</title>
        <authorList>
            <person name="Murali S."/>
            <person name="Richards S."/>
            <person name="Bandaranaike D."/>
            <person name="Bellair M."/>
            <person name="Blankenburg K."/>
            <person name="Chao H."/>
            <person name="Dinh H."/>
            <person name="Doddapaneni H."/>
            <person name="Dugan-Rocha S."/>
            <person name="Elkadiri S."/>
            <person name="Gnanaolivu R."/>
            <person name="Hernandez B."/>
            <person name="Skinner E."/>
            <person name="Javaid M."/>
            <person name="Lee S."/>
            <person name="Li M."/>
            <person name="Ming W."/>
            <person name="Munidasa M."/>
            <person name="Muniz J."/>
            <person name="Nguyen L."/>
            <person name="Hughes D."/>
            <person name="Osuji N."/>
            <person name="Pu L.-L."/>
            <person name="Puazo M."/>
            <person name="Qu C."/>
            <person name="Quiroz J."/>
            <person name="Raj R."/>
            <person name="Weissenberger G."/>
            <person name="Xin Y."/>
            <person name="Zou X."/>
            <person name="Han Y."/>
            <person name="Worley K."/>
            <person name="Muzny D."/>
            <person name="Gibbs R."/>
        </authorList>
    </citation>
    <scope>NUCLEOTIDE SEQUENCE</scope>
    <source>
        <strain evidence="7">Sampled in the wild</strain>
    </source>
</reference>
<accession>A0A8K0K9D7</accession>
<dbReference type="Gene3D" id="2.130.10.10">
    <property type="entry name" value="YVTN repeat-like/Quinoprotein amine dehydrogenase"/>
    <property type="match status" value="3"/>
</dbReference>
<protein>
    <recommendedName>
        <fullName evidence="6">NLE domain-containing protein</fullName>
    </recommendedName>
</protein>
<dbReference type="PROSITE" id="PS50082">
    <property type="entry name" value="WD_REPEATS_2"/>
    <property type="match status" value="7"/>
</dbReference>
<feature type="repeat" description="WD" evidence="5">
    <location>
        <begin position="147"/>
        <end position="188"/>
    </location>
</feature>
<evidence type="ECO:0000313" key="8">
    <source>
        <dbReference type="Proteomes" id="UP000792457"/>
    </source>
</evidence>
<dbReference type="SUPFAM" id="SSF50978">
    <property type="entry name" value="WD40 repeat-like"/>
    <property type="match status" value="1"/>
</dbReference>
<comment type="caution">
    <text evidence="7">The sequence shown here is derived from an EMBL/GenBank/DDBJ whole genome shotgun (WGS) entry which is preliminary data.</text>
</comment>
<dbReference type="PROSITE" id="PS00678">
    <property type="entry name" value="WD_REPEATS_1"/>
    <property type="match status" value="3"/>
</dbReference>
<dbReference type="GO" id="GO:0005730">
    <property type="term" value="C:nucleolus"/>
    <property type="evidence" value="ECO:0007669"/>
    <property type="project" value="UniProtKB-SubCell"/>
</dbReference>
<feature type="repeat" description="WD" evidence="5">
    <location>
        <begin position="367"/>
        <end position="408"/>
    </location>
</feature>
<dbReference type="InterPro" id="IPR020472">
    <property type="entry name" value="WD40_PAC1"/>
</dbReference>
<sequence length="447" mass="49946">MKMESEANTRRALCRFVSETGEVAGNLIDLPLDITNDKLQLICNALLEQEENVPFIFFINDKEITGSLESCVEKTNLNTENVLDIIYQRQAIFRVRPITRCTSSMPGHAEAVIALNFSPDGKNLASGSGDTTVRFWDLNTQTPHFVCKGHKNWVLVLAWSPDSTRLASGCKSGHILLWDPNSGEQKGKQLVGHKQWITSLSWEPFHKNPDCRHLASSSKDGDVRIWDTLLGQCLRVLSGHVQGATCVRWGGSGLLYSASQDRTIKVWRADDGVLCRTLTGHAHWVNSLTLNTDYVLRIGPFDPVVIKKNGVPQPINNDRKFISTLRGHVQSVYMISWSPDSRLLVSGSADSTLKVWNIQKQKLELELPGHADEVYAVDWSPDGLKVASGGKDKLLRLLHYPNENARLTGHQQLINDVRFSPDTRLLASASFDKSIKIWDGRSGKWQS</sequence>
<evidence type="ECO:0000256" key="5">
    <source>
        <dbReference type="PROSITE-ProRule" id="PRU00221"/>
    </source>
</evidence>
<feature type="repeat" description="WD" evidence="5">
    <location>
        <begin position="407"/>
        <end position="447"/>
    </location>
</feature>
<keyword evidence="8" id="KW-1185">Reference proteome</keyword>
<dbReference type="GO" id="GO:0007219">
    <property type="term" value="P:Notch signaling pathway"/>
    <property type="evidence" value="ECO:0007669"/>
    <property type="project" value="TreeGrafter"/>
</dbReference>
<dbReference type="InterPro" id="IPR019775">
    <property type="entry name" value="WD40_repeat_CS"/>
</dbReference>
<feature type="repeat" description="WD" evidence="5">
    <location>
        <begin position="237"/>
        <end position="277"/>
    </location>
</feature>
<dbReference type="GO" id="GO:0000027">
    <property type="term" value="P:ribosomal large subunit assembly"/>
    <property type="evidence" value="ECO:0007669"/>
    <property type="project" value="TreeGrafter"/>
</dbReference>
<comment type="subcellular location">
    <subcellularLocation>
        <location evidence="1">Nucleus</location>
        <location evidence="1">Nucleolus</location>
    </subcellularLocation>
</comment>
<dbReference type="EMBL" id="KZ308513">
    <property type="protein sequence ID" value="KAG8230807.1"/>
    <property type="molecule type" value="Genomic_DNA"/>
</dbReference>
<feature type="repeat" description="WD" evidence="5">
    <location>
        <begin position="325"/>
        <end position="366"/>
    </location>
</feature>
<evidence type="ECO:0000259" key="6">
    <source>
        <dbReference type="Pfam" id="PF08154"/>
    </source>
</evidence>
<proteinExistence type="predicted"/>
<dbReference type="InterPro" id="IPR036322">
    <property type="entry name" value="WD40_repeat_dom_sf"/>
</dbReference>
<reference evidence="7" key="1">
    <citation type="submission" date="2013-04" db="EMBL/GenBank/DDBJ databases">
        <authorList>
            <person name="Qu J."/>
            <person name="Murali S.C."/>
            <person name="Bandaranaike D."/>
            <person name="Bellair M."/>
            <person name="Blankenburg K."/>
            <person name="Chao H."/>
            <person name="Dinh H."/>
            <person name="Doddapaneni H."/>
            <person name="Downs B."/>
            <person name="Dugan-Rocha S."/>
            <person name="Elkadiri S."/>
            <person name="Gnanaolivu R.D."/>
            <person name="Hernandez B."/>
            <person name="Javaid M."/>
            <person name="Jayaseelan J.C."/>
            <person name="Lee S."/>
            <person name="Li M."/>
            <person name="Ming W."/>
            <person name="Munidasa M."/>
            <person name="Muniz J."/>
            <person name="Nguyen L."/>
            <person name="Ongeri F."/>
            <person name="Osuji N."/>
            <person name="Pu L.-L."/>
            <person name="Puazo M."/>
            <person name="Qu C."/>
            <person name="Quiroz J."/>
            <person name="Raj R."/>
            <person name="Weissenberger G."/>
            <person name="Xin Y."/>
            <person name="Zou X."/>
            <person name="Han Y."/>
            <person name="Richards S."/>
            <person name="Worley K."/>
            <person name="Muzny D."/>
            <person name="Gibbs R."/>
        </authorList>
    </citation>
    <scope>NUCLEOTIDE SEQUENCE</scope>
    <source>
        <strain evidence="7">Sampled in the wild</strain>
    </source>
</reference>
<dbReference type="AlphaFoldDB" id="A0A8K0K9D7"/>
<evidence type="ECO:0000256" key="4">
    <source>
        <dbReference type="ARBA" id="ARBA00023242"/>
    </source>
</evidence>
<evidence type="ECO:0000313" key="7">
    <source>
        <dbReference type="EMBL" id="KAG8230807.1"/>
    </source>
</evidence>
<evidence type="ECO:0000256" key="1">
    <source>
        <dbReference type="ARBA" id="ARBA00004604"/>
    </source>
</evidence>
<dbReference type="InterPro" id="IPR015943">
    <property type="entry name" value="WD40/YVTN_repeat-like_dom_sf"/>
</dbReference>
<dbReference type="PANTHER" id="PTHR19848:SF0">
    <property type="entry name" value="NOTCHLESS PROTEIN HOMOLOG 1"/>
    <property type="match status" value="1"/>
</dbReference>
<dbReference type="Pfam" id="PF08154">
    <property type="entry name" value="NLE"/>
    <property type="match status" value="1"/>
</dbReference>
<dbReference type="OrthoDB" id="10267436at2759"/>
<dbReference type="InterPro" id="IPR001680">
    <property type="entry name" value="WD40_rpt"/>
</dbReference>
<dbReference type="PRINTS" id="PR00320">
    <property type="entry name" value="GPROTEINBRPT"/>
</dbReference>
<feature type="repeat" description="WD" evidence="5">
    <location>
        <begin position="190"/>
        <end position="236"/>
    </location>
</feature>
<keyword evidence="3" id="KW-0677">Repeat</keyword>
<feature type="repeat" description="WD" evidence="5">
    <location>
        <begin position="105"/>
        <end position="140"/>
    </location>
</feature>
<feature type="domain" description="NLE" evidence="6">
    <location>
        <begin position="13"/>
        <end position="71"/>
    </location>
</feature>
<dbReference type="PANTHER" id="PTHR19848">
    <property type="entry name" value="WD40 REPEAT PROTEIN"/>
    <property type="match status" value="1"/>
</dbReference>
<keyword evidence="2 5" id="KW-0853">WD repeat</keyword>
<evidence type="ECO:0000256" key="2">
    <source>
        <dbReference type="ARBA" id="ARBA00022574"/>
    </source>
</evidence>
<dbReference type="InterPro" id="IPR012972">
    <property type="entry name" value="NLE"/>
</dbReference>
<dbReference type="SMART" id="SM00320">
    <property type="entry name" value="WD40"/>
    <property type="match status" value="7"/>
</dbReference>
<dbReference type="PRINTS" id="PR00319">
    <property type="entry name" value="GPROTEINB"/>
</dbReference>
<dbReference type="Pfam" id="PF00400">
    <property type="entry name" value="WD40"/>
    <property type="match status" value="7"/>
</dbReference>